<feature type="transmembrane region" description="Helical" evidence="2">
    <location>
        <begin position="121"/>
        <end position="140"/>
    </location>
</feature>
<feature type="transmembrane region" description="Helical" evidence="2">
    <location>
        <begin position="91"/>
        <end position="109"/>
    </location>
</feature>
<evidence type="ECO:0000256" key="1">
    <source>
        <dbReference type="SAM" id="MobiDB-lite"/>
    </source>
</evidence>
<proteinExistence type="predicted"/>
<protein>
    <submittedName>
        <fullName evidence="3">Uncharacterized protein</fullName>
    </submittedName>
</protein>
<gene>
    <name evidence="3" type="ORF">EBM89_17230</name>
</gene>
<keyword evidence="2" id="KW-0472">Membrane</keyword>
<organism evidence="3 4">
    <name type="scientific">Cellulomonas triticagri</name>
    <dbReference type="NCBI Taxonomy" id="2483352"/>
    <lineage>
        <taxon>Bacteria</taxon>
        <taxon>Bacillati</taxon>
        <taxon>Actinomycetota</taxon>
        <taxon>Actinomycetes</taxon>
        <taxon>Micrococcales</taxon>
        <taxon>Cellulomonadaceae</taxon>
        <taxon>Cellulomonas</taxon>
    </lineage>
</organism>
<dbReference type="Proteomes" id="UP000269289">
    <property type="component" value="Unassembled WGS sequence"/>
</dbReference>
<feature type="transmembrane region" description="Helical" evidence="2">
    <location>
        <begin position="66"/>
        <end position="85"/>
    </location>
</feature>
<evidence type="ECO:0000256" key="2">
    <source>
        <dbReference type="SAM" id="Phobius"/>
    </source>
</evidence>
<keyword evidence="4" id="KW-1185">Reference proteome</keyword>
<keyword evidence="2" id="KW-0812">Transmembrane</keyword>
<dbReference type="AlphaFoldDB" id="A0A3M2J2R9"/>
<feature type="transmembrane region" description="Helical" evidence="2">
    <location>
        <begin position="146"/>
        <end position="165"/>
    </location>
</feature>
<dbReference type="EMBL" id="RFFI01000122">
    <property type="protein sequence ID" value="RMI04928.1"/>
    <property type="molecule type" value="Genomic_DNA"/>
</dbReference>
<comment type="caution">
    <text evidence="3">The sequence shown here is derived from an EMBL/GenBank/DDBJ whole genome shotgun (WGS) entry which is preliminary data.</text>
</comment>
<dbReference type="RefSeq" id="WP_199732180.1">
    <property type="nucleotide sequence ID" value="NZ_RFFI01000122.1"/>
</dbReference>
<feature type="compositionally biased region" description="Basic and acidic residues" evidence="1">
    <location>
        <begin position="32"/>
        <end position="43"/>
    </location>
</feature>
<accession>A0A3M2J2R9</accession>
<reference evidence="3 4" key="1">
    <citation type="submission" date="2018-10" db="EMBL/GenBank/DDBJ databases">
        <title>Isolation, diversity and antifungal activity of actinobacteria from wheat.</title>
        <authorList>
            <person name="Han C."/>
        </authorList>
    </citation>
    <scope>NUCLEOTIDE SEQUENCE [LARGE SCALE GENOMIC DNA]</scope>
    <source>
        <strain evidence="3 4">NEAU-YY56</strain>
    </source>
</reference>
<keyword evidence="2" id="KW-1133">Transmembrane helix</keyword>
<feature type="region of interest" description="Disordered" evidence="1">
    <location>
        <begin position="28"/>
        <end position="50"/>
    </location>
</feature>
<evidence type="ECO:0000313" key="4">
    <source>
        <dbReference type="Proteomes" id="UP000269289"/>
    </source>
</evidence>
<evidence type="ECO:0000313" key="3">
    <source>
        <dbReference type="EMBL" id="RMI04928.1"/>
    </source>
</evidence>
<sequence>MTAPLAGRAPGTSGAVRTLLTALPVARPASARARDRSTERTPARADVGPGPATEVIEGSLQLGARLWASMAALGFGLVAAGIGSGHLEHHLAVGIAVAALGLVAIGWSLAALRGPAPVPRVAVGVLLVAGPAVLLTSPLTGTATTAAEGAALVLALGAAIALALGA</sequence>
<name>A0A3M2J2R9_9CELL</name>
<feature type="non-terminal residue" evidence="3">
    <location>
        <position position="166"/>
    </location>
</feature>